<protein>
    <submittedName>
        <fullName evidence="1">Uncharacterized protein</fullName>
    </submittedName>
</protein>
<evidence type="ECO:0000313" key="1">
    <source>
        <dbReference type="EMBL" id="GFY61007.1"/>
    </source>
</evidence>
<comment type="caution">
    <text evidence="1">The sequence shown here is derived from an EMBL/GenBank/DDBJ whole genome shotgun (WGS) entry which is preliminary data.</text>
</comment>
<accession>A0A8X7CC79</accession>
<keyword evidence="2" id="KW-1185">Reference proteome</keyword>
<reference evidence="1" key="1">
    <citation type="submission" date="2020-08" db="EMBL/GenBank/DDBJ databases">
        <title>Multicomponent nature underlies the extraordinary mechanical properties of spider dragline silk.</title>
        <authorList>
            <person name="Kono N."/>
            <person name="Nakamura H."/>
            <person name="Mori M."/>
            <person name="Yoshida Y."/>
            <person name="Ohtoshi R."/>
            <person name="Malay A.D."/>
            <person name="Moran D.A.P."/>
            <person name="Tomita M."/>
            <person name="Numata K."/>
            <person name="Arakawa K."/>
        </authorList>
    </citation>
    <scope>NUCLEOTIDE SEQUENCE</scope>
</reference>
<evidence type="ECO:0000313" key="2">
    <source>
        <dbReference type="Proteomes" id="UP000886998"/>
    </source>
</evidence>
<sequence length="97" mass="11131">MEIIRNFFSFHHCTTQTGSKIPLSSLGQTVSVNNNRAIPHIRSTTIYAICHALDLKAQLIPIKDTTRPQTNYALKYFNTSQLHLLFSLSLFLKFVRH</sequence>
<organism evidence="1 2">
    <name type="scientific">Trichonephila inaurata madagascariensis</name>
    <dbReference type="NCBI Taxonomy" id="2747483"/>
    <lineage>
        <taxon>Eukaryota</taxon>
        <taxon>Metazoa</taxon>
        <taxon>Ecdysozoa</taxon>
        <taxon>Arthropoda</taxon>
        <taxon>Chelicerata</taxon>
        <taxon>Arachnida</taxon>
        <taxon>Araneae</taxon>
        <taxon>Araneomorphae</taxon>
        <taxon>Entelegynae</taxon>
        <taxon>Araneoidea</taxon>
        <taxon>Nephilidae</taxon>
        <taxon>Trichonephila</taxon>
        <taxon>Trichonephila inaurata</taxon>
    </lineage>
</organism>
<dbReference type="EMBL" id="BMAV01013375">
    <property type="protein sequence ID" value="GFY61007.1"/>
    <property type="molecule type" value="Genomic_DNA"/>
</dbReference>
<name>A0A8X7CC79_9ARAC</name>
<gene>
    <name evidence="1" type="ORF">TNIN_421761</name>
</gene>
<proteinExistence type="predicted"/>
<dbReference type="AlphaFoldDB" id="A0A8X7CC79"/>
<dbReference type="Proteomes" id="UP000886998">
    <property type="component" value="Unassembled WGS sequence"/>
</dbReference>